<dbReference type="PANTHER" id="PTHR11496">
    <property type="entry name" value="ALCOHOL DEHYDROGENASE"/>
    <property type="match status" value="1"/>
</dbReference>
<dbReference type="SUPFAM" id="SSF56796">
    <property type="entry name" value="Dehydroquinate synthase-like"/>
    <property type="match status" value="1"/>
</dbReference>
<evidence type="ECO:0000313" key="6">
    <source>
        <dbReference type="Proteomes" id="UP000006008"/>
    </source>
</evidence>
<feature type="domain" description="Fe-containing alcohol dehydrogenase-like C-terminal" evidence="4">
    <location>
        <begin position="189"/>
        <end position="388"/>
    </location>
</feature>
<dbReference type="InterPro" id="IPR056798">
    <property type="entry name" value="ADH_Fe_C"/>
</dbReference>
<dbReference type="HOGENOM" id="CLU_007207_0_4_10"/>
<dbReference type="Proteomes" id="UP000006008">
    <property type="component" value="Unassembled WGS sequence"/>
</dbReference>
<accession>G5HA29</accession>
<dbReference type="PATRIC" id="fig|742725.3.peg.1583"/>
<comment type="similarity">
    <text evidence="1">Belongs to the iron-containing alcohol dehydrogenase family.</text>
</comment>
<dbReference type="STRING" id="742725.HMPREF9450_01494"/>
<proteinExistence type="inferred from homology"/>
<reference evidence="5 6" key="1">
    <citation type="submission" date="2011-08" db="EMBL/GenBank/DDBJ databases">
        <title>The Genome Sequence of Alistipes indistinctus YIT 12060.</title>
        <authorList>
            <consortium name="The Broad Institute Genome Sequencing Platform"/>
            <person name="Earl A."/>
            <person name="Ward D."/>
            <person name="Feldgarden M."/>
            <person name="Gevers D."/>
            <person name="Morotomi M."/>
            <person name="Young S.K."/>
            <person name="Zeng Q."/>
            <person name="Gargeya S."/>
            <person name="Fitzgerald M."/>
            <person name="Haas B."/>
            <person name="Abouelleil A."/>
            <person name="Alvarado L."/>
            <person name="Arachchi H.M."/>
            <person name="Berlin A."/>
            <person name="Brown A."/>
            <person name="Chapman S.B."/>
            <person name="Chen Z."/>
            <person name="Dunbar C."/>
            <person name="Freedman E."/>
            <person name="Gearin G."/>
            <person name="Gellesch M."/>
            <person name="Goldberg J."/>
            <person name="Griggs A."/>
            <person name="Gujja S."/>
            <person name="Heiman D."/>
            <person name="Howarth C."/>
            <person name="Larson L."/>
            <person name="Lui A."/>
            <person name="MacDonald P.J.P."/>
            <person name="Montmayeur A."/>
            <person name="Murphy C."/>
            <person name="Neiman D."/>
            <person name="Pearson M."/>
            <person name="Priest M."/>
            <person name="Roberts A."/>
            <person name="Saif S."/>
            <person name="Shea T."/>
            <person name="Shenoy N."/>
            <person name="Sisk P."/>
            <person name="Stolte C."/>
            <person name="Sykes S."/>
            <person name="Wortman J."/>
            <person name="Nusbaum C."/>
            <person name="Birren B."/>
        </authorList>
    </citation>
    <scope>NUCLEOTIDE SEQUENCE [LARGE SCALE GENOMIC DNA]</scope>
    <source>
        <strain evidence="5 6">YIT 12060</strain>
    </source>
</reference>
<name>G5HA29_9BACT</name>
<evidence type="ECO:0000259" key="4">
    <source>
        <dbReference type="Pfam" id="PF25137"/>
    </source>
</evidence>
<evidence type="ECO:0000256" key="1">
    <source>
        <dbReference type="ARBA" id="ARBA00007358"/>
    </source>
</evidence>
<sequence length="389" mass="42041">MEKFDFYIPTRVLFGPGKLDELAAAKLPGQKALIVTTAGKSVKKYGYLDRVVELLKKNHGTQSVVFDKVLPNPLLSHVREAAALCRAEGCDFVVGLGGGSPIDSAKAIALAAANEGDYWDYVEGGKKPAGALPVIAITTTAGTGTEADPWTVITHDETRHKVGFGCDELFPVLSVVDPELMLSVPPQLTAFQGFDAFFHASEGYLASVATPVSDALALQSMRLLSIYLPRAVADGSDLEARTNVALANTLSGMVESTSCCISEHSLEHAMSGLYPDLPHGAGLIMISLAYYRHFAPLAPARFIEMARNIGADLSCMREEDKPYVFVESLRELQHACGVDNLKMSDYGIRREDFPRLVQLARNAMGGLFGLDPAPLTDADIIRIFEESYK</sequence>
<dbReference type="RefSeq" id="WP_009134300.1">
    <property type="nucleotide sequence ID" value="NZ_CP102250.1"/>
</dbReference>
<dbReference type="PANTHER" id="PTHR11496:SF104">
    <property type="entry name" value="3-DEOXY-ALPHA-D-MANNO-OCTULOSONATE 8-OXIDASE"/>
    <property type="match status" value="1"/>
</dbReference>
<dbReference type="AlphaFoldDB" id="G5HA29"/>
<dbReference type="FunFam" id="3.40.50.1970:FF:000003">
    <property type="entry name" value="Alcohol dehydrogenase, iron-containing"/>
    <property type="match status" value="1"/>
</dbReference>
<dbReference type="CDD" id="cd08185">
    <property type="entry name" value="Fe-ADH-like"/>
    <property type="match status" value="1"/>
</dbReference>
<dbReference type="eggNOG" id="COG1454">
    <property type="taxonomic scope" value="Bacteria"/>
</dbReference>
<keyword evidence="6" id="KW-1185">Reference proteome</keyword>
<dbReference type="Gene3D" id="1.20.1090.10">
    <property type="entry name" value="Dehydroquinate synthase-like - alpha domain"/>
    <property type="match status" value="1"/>
</dbReference>
<dbReference type="EMBL" id="ADLD01000013">
    <property type="protein sequence ID" value="EHB91445.1"/>
    <property type="molecule type" value="Genomic_DNA"/>
</dbReference>
<dbReference type="InterPro" id="IPR001670">
    <property type="entry name" value="ADH_Fe/GldA"/>
</dbReference>
<keyword evidence="2" id="KW-0560">Oxidoreductase</keyword>
<dbReference type="InterPro" id="IPR039697">
    <property type="entry name" value="Alcohol_dehydrogenase_Fe"/>
</dbReference>
<gene>
    <name evidence="5" type="ORF">HMPREF9450_01494</name>
</gene>
<dbReference type="Pfam" id="PF00465">
    <property type="entry name" value="Fe-ADH"/>
    <property type="match status" value="1"/>
</dbReference>
<protein>
    <submittedName>
        <fullName evidence="5">Uncharacterized protein</fullName>
    </submittedName>
</protein>
<feature type="domain" description="Alcohol dehydrogenase iron-type/glycerol dehydrogenase GldA" evidence="3">
    <location>
        <begin position="9"/>
        <end position="178"/>
    </location>
</feature>
<comment type="caution">
    <text evidence="5">The sequence shown here is derived from an EMBL/GenBank/DDBJ whole genome shotgun (WGS) entry which is preliminary data.</text>
</comment>
<dbReference type="Pfam" id="PF25137">
    <property type="entry name" value="ADH_Fe_C"/>
    <property type="match status" value="1"/>
</dbReference>
<evidence type="ECO:0000313" key="5">
    <source>
        <dbReference type="EMBL" id="EHB91445.1"/>
    </source>
</evidence>
<organism evidence="5 6">
    <name type="scientific">Alistipes indistinctus YIT 12060</name>
    <dbReference type="NCBI Taxonomy" id="742725"/>
    <lineage>
        <taxon>Bacteria</taxon>
        <taxon>Pseudomonadati</taxon>
        <taxon>Bacteroidota</taxon>
        <taxon>Bacteroidia</taxon>
        <taxon>Bacteroidales</taxon>
        <taxon>Rikenellaceae</taxon>
        <taxon>Alistipes</taxon>
    </lineage>
</organism>
<dbReference type="GeneID" id="92815472"/>
<evidence type="ECO:0000256" key="2">
    <source>
        <dbReference type="ARBA" id="ARBA00023002"/>
    </source>
</evidence>
<dbReference type="Gene3D" id="3.40.50.1970">
    <property type="match status" value="1"/>
</dbReference>
<evidence type="ECO:0000259" key="3">
    <source>
        <dbReference type="Pfam" id="PF00465"/>
    </source>
</evidence>
<dbReference type="OrthoDB" id="9801156at2"/>
<dbReference type="GO" id="GO:0046872">
    <property type="term" value="F:metal ion binding"/>
    <property type="evidence" value="ECO:0007669"/>
    <property type="project" value="InterPro"/>
</dbReference>
<dbReference type="GO" id="GO:0004022">
    <property type="term" value="F:alcohol dehydrogenase (NAD+) activity"/>
    <property type="evidence" value="ECO:0007669"/>
    <property type="project" value="TreeGrafter"/>
</dbReference>